<feature type="chain" id="PRO_5011503010" description="DUF4252 domain-containing protein" evidence="1">
    <location>
        <begin position="23"/>
        <end position="174"/>
    </location>
</feature>
<dbReference type="EMBL" id="FOBB01000014">
    <property type="protein sequence ID" value="SEN87608.1"/>
    <property type="molecule type" value="Genomic_DNA"/>
</dbReference>
<dbReference type="OrthoDB" id="1118838at2"/>
<evidence type="ECO:0000313" key="3">
    <source>
        <dbReference type="Proteomes" id="UP000198984"/>
    </source>
</evidence>
<accession>A0A1H8K5B9</accession>
<dbReference type="InterPro" id="IPR025348">
    <property type="entry name" value="DUF4252"/>
</dbReference>
<evidence type="ECO:0008006" key="4">
    <source>
        <dbReference type="Google" id="ProtNLM"/>
    </source>
</evidence>
<feature type="signal peptide" evidence="1">
    <location>
        <begin position="1"/>
        <end position="22"/>
    </location>
</feature>
<dbReference type="Pfam" id="PF14060">
    <property type="entry name" value="DUF4252"/>
    <property type="match status" value="1"/>
</dbReference>
<keyword evidence="3" id="KW-1185">Reference proteome</keyword>
<dbReference type="Proteomes" id="UP000198984">
    <property type="component" value="Unassembled WGS sequence"/>
</dbReference>
<evidence type="ECO:0000313" key="2">
    <source>
        <dbReference type="EMBL" id="SEN87608.1"/>
    </source>
</evidence>
<dbReference type="STRING" id="573321.SAMN04488505_11418"/>
<reference evidence="2 3" key="1">
    <citation type="submission" date="2016-10" db="EMBL/GenBank/DDBJ databases">
        <authorList>
            <person name="de Groot N.N."/>
        </authorList>
    </citation>
    <scope>NUCLEOTIDE SEQUENCE [LARGE SCALE GENOMIC DNA]</scope>
    <source>
        <strain evidence="2 3">DSM 21039</strain>
    </source>
</reference>
<proteinExistence type="predicted"/>
<protein>
    <recommendedName>
        <fullName evidence="4">DUF4252 domain-containing protein</fullName>
    </recommendedName>
</protein>
<dbReference type="AlphaFoldDB" id="A0A1H8K5B9"/>
<name>A0A1H8K5B9_9BACT</name>
<keyword evidence="1" id="KW-0732">Signal</keyword>
<dbReference type="RefSeq" id="WP_089921208.1">
    <property type="nucleotide sequence ID" value="NZ_FOBB01000014.1"/>
</dbReference>
<gene>
    <name evidence="2" type="ORF">SAMN04488505_11418</name>
</gene>
<organism evidence="2 3">
    <name type="scientific">Chitinophaga rupis</name>
    <dbReference type="NCBI Taxonomy" id="573321"/>
    <lineage>
        <taxon>Bacteria</taxon>
        <taxon>Pseudomonadati</taxon>
        <taxon>Bacteroidota</taxon>
        <taxon>Chitinophagia</taxon>
        <taxon>Chitinophagales</taxon>
        <taxon>Chitinophagaceae</taxon>
        <taxon>Chitinophaga</taxon>
    </lineage>
</organism>
<evidence type="ECO:0000256" key="1">
    <source>
        <dbReference type="SAM" id="SignalP"/>
    </source>
</evidence>
<sequence length="174" mass="19610">MKKQIILILLLVVAGLRLSAQGQGSAIDRFFQKYEEDRSFTLVSVTPKMFSMFSKLDINSGEGQQFMQVIKKLRGLRILAKEDTKDGPKLYREAAAFLTKDMEELMTVRDDNTDLKFMVKENAKGNIAELIMLVGSDDEFVAMSLVGDIDLNEISQIAGNMNIHGMENLKKLKK</sequence>